<comment type="caution">
    <text evidence="6">The sequence shown here is derived from an EMBL/GenBank/DDBJ whole genome shotgun (WGS) entry which is preliminary data.</text>
</comment>
<comment type="subcellular location">
    <subcellularLocation>
        <location evidence="1">Cell envelope</location>
    </subcellularLocation>
</comment>
<name>A0A6N9T5B9_9HYPH</name>
<dbReference type="InterPro" id="IPR013766">
    <property type="entry name" value="Thioredoxin_domain"/>
</dbReference>
<accession>A0A6N9T5B9</accession>
<dbReference type="EMBL" id="JAAAMG010000018">
    <property type="protein sequence ID" value="NDW06577.1"/>
    <property type="molecule type" value="Genomic_DNA"/>
</dbReference>
<dbReference type="PROSITE" id="PS00194">
    <property type="entry name" value="THIOREDOXIN_1"/>
    <property type="match status" value="1"/>
</dbReference>
<protein>
    <submittedName>
        <fullName evidence="6">Redoxin family protein</fullName>
    </submittedName>
</protein>
<feature type="transmembrane region" description="Helical" evidence="4">
    <location>
        <begin position="6"/>
        <end position="28"/>
    </location>
</feature>
<dbReference type="AlphaFoldDB" id="A0A6N9T5B9"/>
<dbReference type="RefSeq" id="WP_163465076.1">
    <property type="nucleotide sequence ID" value="NZ_JAAAMG010000018.1"/>
</dbReference>
<evidence type="ECO:0000313" key="7">
    <source>
        <dbReference type="Proteomes" id="UP000469011"/>
    </source>
</evidence>
<keyword evidence="4" id="KW-1133">Transmembrane helix</keyword>
<keyword evidence="2" id="KW-0201">Cytochrome c-type biogenesis</keyword>
<dbReference type="GO" id="GO:0015036">
    <property type="term" value="F:disulfide oxidoreductase activity"/>
    <property type="evidence" value="ECO:0007669"/>
    <property type="project" value="UniProtKB-ARBA"/>
</dbReference>
<dbReference type="GO" id="GO:0008961">
    <property type="term" value="F:phosphatidylglycerol-prolipoprotein diacylglyceryl transferase activity"/>
    <property type="evidence" value="ECO:0007669"/>
    <property type="project" value="InterPro"/>
</dbReference>
<dbReference type="SUPFAM" id="SSF52833">
    <property type="entry name" value="Thioredoxin-like"/>
    <property type="match status" value="1"/>
</dbReference>
<feature type="transmembrane region" description="Helical" evidence="4">
    <location>
        <begin position="74"/>
        <end position="97"/>
    </location>
</feature>
<feature type="transmembrane region" description="Helical" evidence="4">
    <location>
        <begin position="109"/>
        <end position="127"/>
    </location>
</feature>
<evidence type="ECO:0000313" key="6">
    <source>
        <dbReference type="EMBL" id="NDW06577.1"/>
    </source>
</evidence>
<dbReference type="GO" id="GO:0042158">
    <property type="term" value="P:lipoprotein biosynthetic process"/>
    <property type="evidence" value="ECO:0007669"/>
    <property type="project" value="InterPro"/>
</dbReference>
<dbReference type="GO" id="GO:0017004">
    <property type="term" value="P:cytochrome complex assembly"/>
    <property type="evidence" value="ECO:0007669"/>
    <property type="project" value="UniProtKB-KW"/>
</dbReference>
<feature type="transmembrane region" description="Helical" evidence="4">
    <location>
        <begin position="40"/>
        <end position="62"/>
    </location>
</feature>
<dbReference type="InterPro" id="IPR017937">
    <property type="entry name" value="Thioredoxin_CS"/>
</dbReference>
<evidence type="ECO:0000256" key="3">
    <source>
        <dbReference type="ARBA" id="ARBA00023284"/>
    </source>
</evidence>
<evidence type="ECO:0000259" key="5">
    <source>
        <dbReference type="PROSITE" id="PS51352"/>
    </source>
</evidence>
<keyword evidence="7" id="KW-1185">Reference proteome</keyword>
<gene>
    <name evidence="6" type="ORF">GTK09_19340</name>
</gene>
<keyword evidence="4" id="KW-0812">Transmembrane</keyword>
<dbReference type="GO" id="GO:0005886">
    <property type="term" value="C:plasma membrane"/>
    <property type="evidence" value="ECO:0007669"/>
    <property type="project" value="InterPro"/>
</dbReference>
<keyword evidence="4" id="KW-0472">Membrane</keyword>
<evidence type="ECO:0000256" key="2">
    <source>
        <dbReference type="ARBA" id="ARBA00022748"/>
    </source>
</evidence>
<dbReference type="PANTHER" id="PTHR42852">
    <property type="entry name" value="THIOL:DISULFIDE INTERCHANGE PROTEIN DSBE"/>
    <property type="match status" value="1"/>
</dbReference>
<dbReference type="InterPro" id="IPR050553">
    <property type="entry name" value="Thioredoxin_ResA/DsbE_sf"/>
</dbReference>
<organism evidence="6 7">
    <name type="scientific">Jiella pacifica</name>
    <dbReference type="NCBI Taxonomy" id="2696469"/>
    <lineage>
        <taxon>Bacteria</taxon>
        <taxon>Pseudomonadati</taxon>
        <taxon>Pseudomonadota</taxon>
        <taxon>Alphaproteobacteria</taxon>
        <taxon>Hyphomicrobiales</taxon>
        <taxon>Aurantimonadaceae</taxon>
        <taxon>Jiella</taxon>
    </lineage>
</organism>
<evidence type="ECO:0000256" key="4">
    <source>
        <dbReference type="SAM" id="Phobius"/>
    </source>
</evidence>
<reference evidence="6 7" key="1">
    <citation type="submission" date="2020-01" db="EMBL/GenBank/DDBJ databases">
        <title>Jiella pacifica sp. nov.</title>
        <authorList>
            <person name="Xue Z."/>
            <person name="Zhu S."/>
            <person name="Chen J."/>
            <person name="Yang J."/>
        </authorList>
    </citation>
    <scope>NUCLEOTIDE SEQUENCE [LARGE SCALE GENOMIC DNA]</scope>
    <source>
        <strain evidence="6 7">40Bstr34</strain>
    </source>
</reference>
<dbReference type="PANTHER" id="PTHR42852:SF18">
    <property type="entry name" value="CHROMOSOME UNDETERMINED SCAFFOLD_47, WHOLE GENOME SHOTGUN SEQUENCE"/>
    <property type="match status" value="1"/>
</dbReference>
<evidence type="ECO:0000256" key="1">
    <source>
        <dbReference type="ARBA" id="ARBA00004196"/>
    </source>
</evidence>
<dbReference type="Pfam" id="PF01790">
    <property type="entry name" value="LGT"/>
    <property type="match status" value="1"/>
</dbReference>
<dbReference type="InterPro" id="IPR013740">
    <property type="entry name" value="Redoxin"/>
</dbReference>
<sequence>MTTLTLGPLVFAGERLAAVIAIVVFLVISATLSARLDARIGGWSMGALVVGVVAARIGHVLLNLPGFAADPWRIAMIWQGGFSLPAGLLAVVVYSLFQLRETHTRIGSLAALAAALIVWNVTFQLVATTTAIAAAPATLATLQGSEVKLADFKGRPVVVNLWATWCPPCRREMPALMRAAEKRTDTAFVLANQGEDASATVRFLGTAGLAADHVVLDQEMALARHYGVQGFPVTLFLDRRGILRTMHFGEISPEALNAAIDALHE</sequence>
<dbReference type="InterPro" id="IPR036249">
    <property type="entry name" value="Thioredoxin-like_sf"/>
</dbReference>
<dbReference type="GO" id="GO:0030313">
    <property type="term" value="C:cell envelope"/>
    <property type="evidence" value="ECO:0007669"/>
    <property type="project" value="UniProtKB-SubCell"/>
</dbReference>
<dbReference type="Pfam" id="PF08534">
    <property type="entry name" value="Redoxin"/>
    <property type="match status" value="1"/>
</dbReference>
<dbReference type="InterPro" id="IPR001640">
    <property type="entry name" value="Lgt"/>
</dbReference>
<dbReference type="Proteomes" id="UP000469011">
    <property type="component" value="Unassembled WGS sequence"/>
</dbReference>
<dbReference type="Gene3D" id="3.40.30.10">
    <property type="entry name" value="Glutaredoxin"/>
    <property type="match status" value="1"/>
</dbReference>
<dbReference type="PROSITE" id="PS51352">
    <property type="entry name" value="THIOREDOXIN_2"/>
    <property type="match status" value="1"/>
</dbReference>
<dbReference type="CDD" id="cd02966">
    <property type="entry name" value="TlpA_like_family"/>
    <property type="match status" value="1"/>
</dbReference>
<proteinExistence type="predicted"/>
<feature type="domain" description="Thioredoxin" evidence="5">
    <location>
        <begin position="128"/>
        <end position="265"/>
    </location>
</feature>
<keyword evidence="3" id="KW-0676">Redox-active center</keyword>